<feature type="compositionally biased region" description="Basic residues" evidence="1">
    <location>
        <begin position="233"/>
        <end position="250"/>
    </location>
</feature>
<feature type="compositionally biased region" description="Basic and acidic residues" evidence="1">
    <location>
        <begin position="399"/>
        <end position="421"/>
    </location>
</feature>
<reference evidence="2" key="1">
    <citation type="submission" date="2020-02" db="EMBL/GenBank/DDBJ databases">
        <authorList>
            <person name="Meier V. D."/>
        </authorList>
    </citation>
    <scope>NUCLEOTIDE SEQUENCE</scope>
    <source>
        <strain evidence="2">AVDCRST_MAG20</strain>
    </source>
</reference>
<name>A0A6J4ILK1_9ACTN</name>
<evidence type="ECO:0000313" key="2">
    <source>
        <dbReference type="EMBL" id="CAA9255092.1"/>
    </source>
</evidence>
<dbReference type="AlphaFoldDB" id="A0A6J4ILK1"/>
<feature type="non-terminal residue" evidence="2">
    <location>
        <position position="1"/>
    </location>
</feature>
<feature type="region of interest" description="Disordered" evidence="1">
    <location>
        <begin position="86"/>
        <end position="202"/>
    </location>
</feature>
<organism evidence="2">
    <name type="scientific">uncultured Acidimicrobiales bacterium</name>
    <dbReference type="NCBI Taxonomy" id="310071"/>
    <lineage>
        <taxon>Bacteria</taxon>
        <taxon>Bacillati</taxon>
        <taxon>Actinomycetota</taxon>
        <taxon>Acidimicrobiia</taxon>
        <taxon>Acidimicrobiales</taxon>
        <taxon>environmental samples</taxon>
    </lineage>
</organism>
<dbReference type="EMBL" id="CADCSY010000110">
    <property type="protein sequence ID" value="CAA9255092.1"/>
    <property type="molecule type" value="Genomic_DNA"/>
</dbReference>
<feature type="compositionally biased region" description="Basic and acidic residues" evidence="1">
    <location>
        <begin position="295"/>
        <end position="313"/>
    </location>
</feature>
<protein>
    <submittedName>
        <fullName evidence="2">Uncharacterized protein</fullName>
    </submittedName>
</protein>
<feature type="compositionally biased region" description="Basic and acidic residues" evidence="1">
    <location>
        <begin position="323"/>
        <end position="346"/>
    </location>
</feature>
<feature type="compositionally biased region" description="Basic residues" evidence="1">
    <location>
        <begin position="86"/>
        <end position="102"/>
    </location>
</feature>
<accession>A0A6J4ILK1</accession>
<feature type="non-terminal residue" evidence="2">
    <location>
        <position position="443"/>
    </location>
</feature>
<evidence type="ECO:0000256" key="1">
    <source>
        <dbReference type="SAM" id="MobiDB-lite"/>
    </source>
</evidence>
<feature type="region of interest" description="Disordered" evidence="1">
    <location>
        <begin position="1"/>
        <end position="64"/>
    </location>
</feature>
<feature type="compositionally biased region" description="Basic residues" evidence="1">
    <location>
        <begin position="24"/>
        <end position="64"/>
    </location>
</feature>
<feature type="region of interest" description="Disordered" evidence="1">
    <location>
        <begin position="226"/>
        <end position="443"/>
    </location>
</feature>
<sequence>APRQPSHPGRPDPRPDPPTPRGARTPRPRPAGRRRPGGRRAHGGRRPRPRRRRGLAGRGVRGRARAGCLPLDPVADVRVPGHAARVRLRRRRQRRLPRRARPLRSLARVPGGAPRRPHPHLRSAGGRAPGPRRRRRPVARDRRGGWPCAHDAPVVPRGLRPRAGGDAARRPGAAALGPAGTGRAAPGGRSGRRRRSRGGGALVGLVQPALRVGRCPPAGGRLAGRLAAAPAPHRPRHRPGGRIARGRAGRSPRVPAVDGERPGGGGDQRRPAVPRHGRSGDDPGRAPRRSTATPDRPRQPAGRDGRDRGPERGRHGRLPVALRSHDDRCAGPAPDGHRPRPPDGVRHVVAGAPAVDRGLRARPRRPPAPRQAAGAPPPGAHRGDGRSCSGRSRPRRRRLPDPHPPRGGARDAAPRAPDPRARAPRRLAAGARCRSGVEAGRRL</sequence>
<gene>
    <name evidence="2" type="ORF">AVDCRST_MAG20-2552</name>
</gene>
<proteinExistence type="predicted"/>
<feature type="compositionally biased region" description="Low complexity" evidence="1">
    <location>
        <begin position="156"/>
        <end position="187"/>
    </location>
</feature>